<evidence type="ECO:0000256" key="1">
    <source>
        <dbReference type="SAM" id="Phobius"/>
    </source>
</evidence>
<comment type="caution">
    <text evidence="2">The sequence shown here is derived from an EMBL/GenBank/DDBJ whole genome shotgun (WGS) entry which is preliminary data.</text>
</comment>
<accession>A0AAN9RT77</accession>
<feature type="transmembrane region" description="Helical" evidence="1">
    <location>
        <begin position="88"/>
        <end position="109"/>
    </location>
</feature>
<keyword evidence="1" id="KW-1133">Transmembrane helix</keyword>
<proteinExistence type="predicted"/>
<reference evidence="2 3" key="1">
    <citation type="submission" date="2024-01" db="EMBL/GenBank/DDBJ databases">
        <title>The genomes of 5 underutilized Papilionoideae crops provide insights into root nodulation and disease resistanc.</title>
        <authorList>
            <person name="Jiang F."/>
        </authorList>
    </citation>
    <scope>NUCLEOTIDE SEQUENCE [LARGE SCALE GENOMIC DNA]</scope>
    <source>
        <strain evidence="2">JINMINGXINNONG_FW02</strain>
        <tissue evidence="2">Leaves</tissue>
    </source>
</reference>
<evidence type="ECO:0008006" key="4">
    <source>
        <dbReference type="Google" id="ProtNLM"/>
    </source>
</evidence>
<dbReference type="AlphaFoldDB" id="A0AAN9RT77"/>
<gene>
    <name evidence="2" type="ORF">VNO80_01878</name>
</gene>
<keyword evidence="1" id="KW-0472">Membrane</keyword>
<evidence type="ECO:0000313" key="2">
    <source>
        <dbReference type="EMBL" id="KAK7382795.1"/>
    </source>
</evidence>
<dbReference type="Proteomes" id="UP001374584">
    <property type="component" value="Unassembled WGS sequence"/>
</dbReference>
<organism evidence="2 3">
    <name type="scientific">Phaseolus coccineus</name>
    <name type="common">Scarlet runner bean</name>
    <name type="synonym">Phaseolus multiflorus</name>
    <dbReference type="NCBI Taxonomy" id="3886"/>
    <lineage>
        <taxon>Eukaryota</taxon>
        <taxon>Viridiplantae</taxon>
        <taxon>Streptophyta</taxon>
        <taxon>Embryophyta</taxon>
        <taxon>Tracheophyta</taxon>
        <taxon>Spermatophyta</taxon>
        <taxon>Magnoliopsida</taxon>
        <taxon>eudicotyledons</taxon>
        <taxon>Gunneridae</taxon>
        <taxon>Pentapetalae</taxon>
        <taxon>rosids</taxon>
        <taxon>fabids</taxon>
        <taxon>Fabales</taxon>
        <taxon>Fabaceae</taxon>
        <taxon>Papilionoideae</taxon>
        <taxon>50 kb inversion clade</taxon>
        <taxon>NPAAA clade</taxon>
        <taxon>indigoferoid/millettioid clade</taxon>
        <taxon>Phaseoleae</taxon>
        <taxon>Phaseolus</taxon>
    </lineage>
</organism>
<name>A0AAN9RT77_PHACN</name>
<evidence type="ECO:0000313" key="3">
    <source>
        <dbReference type="Proteomes" id="UP001374584"/>
    </source>
</evidence>
<keyword evidence="1" id="KW-0812">Transmembrane</keyword>
<dbReference type="EMBL" id="JAYMYR010000001">
    <property type="protein sequence ID" value="KAK7382795.1"/>
    <property type="molecule type" value="Genomic_DNA"/>
</dbReference>
<keyword evidence="3" id="KW-1185">Reference proteome</keyword>
<sequence length="118" mass="13918">MASFFFVYYRFFSKNGEFYPIVGKWASVTTRMQSLYKSNSFKFFKRVDDVEEDVEEECGDETKQELEVTRKEVCNMQKKLIPERRTALILHCVVGLCWAIIFLCGVCMLNKVRNSIMQ</sequence>
<protein>
    <recommendedName>
        <fullName evidence="4">Transmembrane protein</fullName>
    </recommendedName>
</protein>